<sequence>MELSRLLTNEFSEELQQTLKRCVDLMPQQLLNNPENLLLSGVSWQIDYATYQKLLEESEYAAWFYAFGFRANHFTVFINNLKKFSEVSQVNTFLGLTHQVVKSRAQRTNYLNNQVPCQV</sequence>
<gene>
    <name evidence="1" type="ORF">AW21_1911</name>
</gene>
<dbReference type="PANTHER" id="PTHR31136:SF5">
    <property type="entry name" value="2-OXOADIPATE DIOXYGENASE_DECARBOXYLASE, CHLOROPLASTIC"/>
    <property type="match status" value="1"/>
</dbReference>
<organism evidence="1 2">
    <name type="scientific">Francisella tularensis subsp. holarctica (strain LVS)</name>
    <dbReference type="NCBI Taxonomy" id="376619"/>
    <lineage>
        <taxon>Bacteria</taxon>
        <taxon>Pseudomonadati</taxon>
        <taxon>Pseudomonadota</taxon>
        <taxon>Gammaproteobacteria</taxon>
        <taxon>Thiotrichales</taxon>
        <taxon>Francisellaceae</taxon>
        <taxon>Francisella</taxon>
    </lineage>
</organism>
<dbReference type="EMBL" id="CP009694">
    <property type="protein sequence ID" value="AJI59859.1"/>
    <property type="molecule type" value="Genomic_DNA"/>
</dbReference>
<dbReference type="Gene3D" id="3.10.180.50">
    <property type="match status" value="1"/>
</dbReference>
<protein>
    <recommendedName>
        <fullName evidence="3">DUF1338 domain-containing protein</fullName>
    </recommendedName>
</protein>
<accession>A0AAI8BIS3</accession>
<proteinExistence type="predicted"/>
<reference evidence="1 2" key="1">
    <citation type="journal article" date="2015" name="Genome Announc.">
        <title>Genome sequencing of 18 francisella strains to aid in assay development and testing.</title>
        <authorList>
            <person name="Johnson S.L."/>
            <person name="Daligault H.E."/>
            <person name="Davenport K.W."/>
            <person name="Coyne S.R."/>
            <person name="Frey K.G."/>
            <person name="Koroleva G.I."/>
            <person name="Broomall S.M."/>
            <person name="Bishop-Lilly K.A."/>
            <person name="Bruce D.C."/>
            <person name="Chertkov O."/>
            <person name="Freitas T."/>
            <person name="Jaissle J."/>
            <person name="Ladner J.T."/>
            <person name="Rosenzweig C.N."/>
            <person name="Gibbons H.S."/>
            <person name="Palacios G.F."/>
            <person name="Redden C.L."/>
            <person name="Xu Y."/>
            <person name="Minogue T.D."/>
            <person name="Chain P.S."/>
        </authorList>
    </citation>
    <scope>NUCLEOTIDE SEQUENCE [LARGE SCALE GENOMIC DNA]</scope>
    <source>
        <strain evidence="1 2">LVS</strain>
    </source>
</reference>
<dbReference type="Proteomes" id="UP000031874">
    <property type="component" value="Chromosome"/>
</dbReference>
<evidence type="ECO:0008006" key="3">
    <source>
        <dbReference type="Google" id="ProtNLM"/>
    </source>
</evidence>
<evidence type="ECO:0000313" key="1">
    <source>
        <dbReference type="EMBL" id="AJI59859.1"/>
    </source>
</evidence>
<dbReference type="AlphaFoldDB" id="A0AAI8BIS3"/>
<evidence type="ECO:0000313" key="2">
    <source>
        <dbReference type="Proteomes" id="UP000031874"/>
    </source>
</evidence>
<name>A0AAI8BIS3_FRATH</name>
<dbReference type="PANTHER" id="PTHR31136">
    <property type="entry name" value="DUF1338 DOMAIN-CONTAINING PROTEIN"/>
    <property type="match status" value="1"/>
</dbReference>